<dbReference type="EMBL" id="CP036274">
    <property type="protein sequence ID" value="QDU25736.1"/>
    <property type="molecule type" value="Genomic_DNA"/>
</dbReference>
<evidence type="ECO:0000313" key="3">
    <source>
        <dbReference type="EMBL" id="QDU25736.1"/>
    </source>
</evidence>
<dbReference type="KEGG" id="aagg:ETAA8_08060"/>
<dbReference type="OrthoDB" id="9780017at2"/>
<gene>
    <name evidence="3" type="ORF">ETAA8_08060</name>
</gene>
<name>A0A517Y691_9BACT</name>
<evidence type="ECO:0000256" key="1">
    <source>
        <dbReference type="SAM" id="SignalP"/>
    </source>
</evidence>
<keyword evidence="4" id="KW-1185">Reference proteome</keyword>
<feature type="chain" id="PRO_5021773900" description="3-keto-alpha-glucoside-1,2-lyase/3-keto-2-hydroxy-glucal hydratase domain-containing protein" evidence="1">
    <location>
        <begin position="25"/>
        <end position="247"/>
    </location>
</feature>
<proteinExistence type="predicted"/>
<feature type="signal peptide" evidence="1">
    <location>
        <begin position="1"/>
        <end position="24"/>
    </location>
</feature>
<dbReference type="Pfam" id="PF06439">
    <property type="entry name" value="3keto-disac_hyd"/>
    <property type="match status" value="1"/>
</dbReference>
<dbReference type="RefSeq" id="WP_145085180.1">
    <property type="nucleotide sequence ID" value="NZ_CP036274.1"/>
</dbReference>
<sequence length="247" mass="27027" precursor="true">MRCLLRPFVLAACSALLLASQLLAADGPSPAAPAEPAEMKQLFNGKDLTGWEGDMRLWSFKDGVVRGQTTSENQTKGNTFLVWKDGELGDFELRLSFRIAGGNSGVQYRAKVLPPKQGEVNQWVVSGYQAEVEDTPGKVGFLYHEKGRGYLCNVGDKVEVGEDGKPKVVGKLGEKDAIGKTYKKSDWNDYVIIAKGNHIQHFLNGVQTVDIVDNDPKNSAARGILALQIHAGPPMTVEFKNVRLKQN</sequence>
<organism evidence="3 4">
    <name type="scientific">Anatilimnocola aggregata</name>
    <dbReference type="NCBI Taxonomy" id="2528021"/>
    <lineage>
        <taxon>Bacteria</taxon>
        <taxon>Pseudomonadati</taxon>
        <taxon>Planctomycetota</taxon>
        <taxon>Planctomycetia</taxon>
        <taxon>Pirellulales</taxon>
        <taxon>Pirellulaceae</taxon>
        <taxon>Anatilimnocola</taxon>
    </lineage>
</organism>
<dbReference type="AlphaFoldDB" id="A0A517Y691"/>
<keyword evidence="1" id="KW-0732">Signal</keyword>
<feature type="domain" description="3-keto-alpha-glucoside-1,2-lyase/3-keto-2-hydroxy-glucal hydratase" evidence="2">
    <location>
        <begin position="39"/>
        <end position="245"/>
    </location>
</feature>
<accession>A0A517Y691</accession>
<protein>
    <recommendedName>
        <fullName evidence="2">3-keto-alpha-glucoside-1,2-lyase/3-keto-2-hydroxy-glucal hydratase domain-containing protein</fullName>
    </recommendedName>
</protein>
<dbReference type="Gene3D" id="2.60.120.560">
    <property type="entry name" value="Exo-inulinase, domain 1"/>
    <property type="match status" value="1"/>
</dbReference>
<evidence type="ECO:0000259" key="2">
    <source>
        <dbReference type="Pfam" id="PF06439"/>
    </source>
</evidence>
<reference evidence="3 4" key="1">
    <citation type="submission" date="2019-02" db="EMBL/GenBank/DDBJ databases">
        <title>Deep-cultivation of Planctomycetes and their phenomic and genomic characterization uncovers novel biology.</title>
        <authorList>
            <person name="Wiegand S."/>
            <person name="Jogler M."/>
            <person name="Boedeker C."/>
            <person name="Pinto D."/>
            <person name="Vollmers J."/>
            <person name="Rivas-Marin E."/>
            <person name="Kohn T."/>
            <person name="Peeters S.H."/>
            <person name="Heuer A."/>
            <person name="Rast P."/>
            <person name="Oberbeckmann S."/>
            <person name="Bunk B."/>
            <person name="Jeske O."/>
            <person name="Meyerdierks A."/>
            <person name="Storesund J.E."/>
            <person name="Kallscheuer N."/>
            <person name="Luecker S."/>
            <person name="Lage O.M."/>
            <person name="Pohl T."/>
            <person name="Merkel B.J."/>
            <person name="Hornburger P."/>
            <person name="Mueller R.-W."/>
            <person name="Bruemmer F."/>
            <person name="Labrenz M."/>
            <person name="Spormann A.M."/>
            <person name="Op den Camp H."/>
            <person name="Overmann J."/>
            <person name="Amann R."/>
            <person name="Jetten M.S.M."/>
            <person name="Mascher T."/>
            <person name="Medema M.H."/>
            <person name="Devos D.P."/>
            <person name="Kaster A.-K."/>
            <person name="Ovreas L."/>
            <person name="Rohde M."/>
            <person name="Galperin M.Y."/>
            <person name="Jogler C."/>
        </authorList>
    </citation>
    <scope>NUCLEOTIDE SEQUENCE [LARGE SCALE GENOMIC DNA]</scope>
    <source>
        <strain evidence="3 4">ETA_A8</strain>
    </source>
</reference>
<dbReference type="InterPro" id="IPR010496">
    <property type="entry name" value="AL/BT2_dom"/>
</dbReference>
<dbReference type="Proteomes" id="UP000315017">
    <property type="component" value="Chromosome"/>
</dbReference>
<dbReference type="GO" id="GO:0016787">
    <property type="term" value="F:hydrolase activity"/>
    <property type="evidence" value="ECO:0007669"/>
    <property type="project" value="InterPro"/>
</dbReference>
<evidence type="ECO:0000313" key="4">
    <source>
        <dbReference type="Proteomes" id="UP000315017"/>
    </source>
</evidence>